<name>A0A5B7FU01_PORTR</name>
<keyword evidence="2" id="KW-1185">Reference proteome</keyword>
<gene>
    <name evidence="1" type="ORF">E2C01_042588</name>
</gene>
<comment type="caution">
    <text evidence="1">The sequence shown here is derived from an EMBL/GenBank/DDBJ whole genome shotgun (WGS) entry which is preliminary data.</text>
</comment>
<organism evidence="1 2">
    <name type="scientific">Portunus trituberculatus</name>
    <name type="common">Swimming crab</name>
    <name type="synonym">Neptunus trituberculatus</name>
    <dbReference type="NCBI Taxonomy" id="210409"/>
    <lineage>
        <taxon>Eukaryota</taxon>
        <taxon>Metazoa</taxon>
        <taxon>Ecdysozoa</taxon>
        <taxon>Arthropoda</taxon>
        <taxon>Crustacea</taxon>
        <taxon>Multicrustacea</taxon>
        <taxon>Malacostraca</taxon>
        <taxon>Eumalacostraca</taxon>
        <taxon>Eucarida</taxon>
        <taxon>Decapoda</taxon>
        <taxon>Pleocyemata</taxon>
        <taxon>Brachyura</taxon>
        <taxon>Eubrachyura</taxon>
        <taxon>Portunoidea</taxon>
        <taxon>Portunidae</taxon>
        <taxon>Portuninae</taxon>
        <taxon>Portunus</taxon>
    </lineage>
</organism>
<reference evidence="1 2" key="1">
    <citation type="submission" date="2019-05" db="EMBL/GenBank/DDBJ databases">
        <title>Another draft genome of Portunus trituberculatus and its Hox gene families provides insights of decapod evolution.</title>
        <authorList>
            <person name="Jeong J.-H."/>
            <person name="Song I."/>
            <person name="Kim S."/>
            <person name="Choi T."/>
            <person name="Kim D."/>
            <person name="Ryu S."/>
            <person name="Kim W."/>
        </authorList>
    </citation>
    <scope>NUCLEOTIDE SEQUENCE [LARGE SCALE GENOMIC DNA]</scope>
    <source>
        <tissue evidence="1">Muscle</tissue>
    </source>
</reference>
<evidence type="ECO:0000313" key="1">
    <source>
        <dbReference type="EMBL" id="MPC48805.1"/>
    </source>
</evidence>
<accession>A0A5B7FU01</accession>
<dbReference type="AlphaFoldDB" id="A0A5B7FU01"/>
<protein>
    <submittedName>
        <fullName evidence="1">Uncharacterized protein</fullName>
    </submittedName>
</protein>
<dbReference type="EMBL" id="VSRR010008483">
    <property type="protein sequence ID" value="MPC48805.1"/>
    <property type="molecule type" value="Genomic_DNA"/>
</dbReference>
<evidence type="ECO:0000313" key="2">
    <source>
        <dbReference type="Proteomes" id="UP000324222"/>
    </source>
</evidence>
<proteinExistence type="predicted"/>
<sequence length="77" mass="9582">MEKHYVRKDNTMNTTVFLQKYNKGVKKYVLFKELRKKIHAWYNARCTDMKKAEDKAWKKLIKQRNDKNRQQYKDVRN</sequence>
<dbReference type="Proteomes" id="UP000324222">
    <property type="component" value="Unassembled WGS sequence"/>
</dbReference>